<keyword evidence="6" id="KW-1185">Reference proteome</keyword>
<dbReference type="NCBIfam" id="TIGR02320">
    <property type="entry name" value="PEP_mutase"/>
    <property type="match status" value="1"/>
</dbReference>
<evidence type="ECO:0000313" key="6">
    <source>
        <dbReference type="Proteomes" id="UP000632659"/>
    </source>
</evidence>
<evidence type="ECO:0000256" key="1">
    <source>
        <dbReference type="ARBA" id="ARBA00023235"/>
    </source>
</evidence>
<evidence type="ECO:0000313" key="5">
    <source>
        <dbReference type="EMBL" id="MBC8609849.1"/>
    </source>
</evidence>
<evidence type="ECO:0000259" key="4">
    <source>
        <dbReference type="Pfam" id="PF01467"/>
    </source>
</evidence>
<dbReference type="EC" id="5.4.2.9" evidence="2"/>
<name>A0A8J6TP67_9FIRM</name>
<accession>A0A8J6TP67</accession>
<gene>
    <name evidence="5" type="primary">aepX</name>
    <name evidence="5" type="ORF">H8702_01765</name>
</gene>
<reference evidence="5" key="1">
    <citation type="submission" date="2020-08" db="EMBL/GenBank/DDBJ databases">
        <title>Genome public.</title>
        <authorList>
            <person name="Liu C."/>
            <person name="Sun Q."/>
        </authorList>
    </citation>
    <scope>NUCLEOTIDE SEQUENCE</scope>
    <source>
        <strain evidence="5">NSJ-15</strain>
    </source>
</reference>
<organism evidence="5 6">
    <name type="scientific">Massiliimalia timonensis</name>
    <dbReference type="NCBI Taxonomy" id="1987501"/>
    <lineage>
        <taxon>Bacteria</taxon>
        <taxon>Bacillati</taxon>
        <taxon>Bacillota</taxon>
        <taxon>Clostridia</taxon>
        <taxon>Eubacteriales</taxon>
        <taxon>Oscillospiraceae</taxon>
        <taxon>Massiliimalia</taxon>
    </lineage>
</organism>
<comment type="similarity">
    <text evidence="3">Belongs to the isocitrate lyase/PEP mutase superfamily. PEP mutase family.</text>
</comment>
<dbReference type="InterPro" id="IPR014729">
    <property type="entry name" value="Rossmann-like_a/b/a_fold"/>
</dbReference>
<dbReference type="InterPro" id="IPR004821">
    <property type="entry name" value="Cyt_trans-like"/>
</dbReference>
<dbReference type="Pfam" id="PF13714">
    <property type="entry name" value="PEP_mutase"/>
    <property type="match status" value="1"/>
</dbReference>
<dbReference type="Proteomes" id="UP000632659">
    <property type="component" value="Unassembled WGS sequence"/>
</dbReference>
<dbReference type="SUPFAM" id="SSF52374">
    <property type="entry name" value="Nucleotidylyl transferase"/>
    <property type="match status" value="1"/>
</dbReference>
<dbReference type="InterPro" id="IPR039556">
    <property type="entry name" value="ICL/PEPM"/>
</dbReference>
<dbReference type="PANTHER" id="PTHR42905">
    <property type="entry name" value="PHOSPHOENOLPYRUVATE CARBOXYLASE"/>
    <property type="match status" value="1"/>
</dbReference>
<dbReference type="GO" id="GO:0050188">
    <property type="term" value="F:phosphoenolpyruvate mutase activity"/>
    <property type="evidence" value="ECO:0007669"/>
    <property type="project" value="UniProtKB-EC"/>
</dbReference>
<sequence>MKKVYLSLSSDVIHNGHIKIISRAAELGELTIGVLTDEAIARFKRFPTVSYEERCELVSSLKGVSAVVPQDSIDYEKNLLKYKPDIVVHGDDWVTGTQAPVRAKVLKVLESYGGELVEFPYTINPMEDAMEADARRILSMPEQRRSRLKQLLKMKKPVTILEAHNGLTGLIVENTKIEKNGEIIQFDGMWVSSLCDSTAKGKPDIELVDNTSRLNTIDQIMEVTTKPIILDGDSGGLVEHFVFLVKTLERMGVSAVIIEDKEGLKKNSLFGTEVSQTQCSIETMCEKIKAGKEALTTQDFMVIARIESLILEQGMEDAIARARAYVKAGADGIMIHSRQKSPDEIFEFCRIFREKDQVTPLIVVPTTFNMVTEAEFAEHGVNIVIYANHLIRSAFPAMQHTAELILQNGRCMEADKEVMPIKQILTLIPEAK</sequence>
<dbReference type="PANTHER" id="PTHR42905:SF7">
    <property type="entry name" value="PHOSPHOENOLPYRUVATE PHOSPHOMUTASE"/>
    <property type="match status" value="1"/>
</dbReference>
<evidence type="ECO:0000256" key="3">
    <source>
        <dbReference type="ARBA" id="ARBA00038455"/>
    </source>
</evidence>
<proteinExistence type="inferred from homology"/>
<protein>
    <recommendedName>
        <fullName evidence="2">phosphoenolpyruvate mutase</fullName>
        <ecNumber evidence="2">5.4.2.9</ecNumber>
    </recommendedName>
</protein>
<dbReference type="RefSeq" id="WP_187536172.1">
    <property type="nucleotide sequence ID" value="NZ_FYDD01000003.1"/>
</dbReference>
<dbReference type="SUPFAM" id="SSF51621">
    <property type="entry name" value="Phosphoenolpyruvate/pyruvate domain"/>
    <property type="match status" value="1"/>
</dbReference>
<dbReference type="Pfam" id="PF01467">
    <property type="entry name" value="CTP_transf_like"/>
    <property type="match status" value="1"/>
</dbReference>
<dbReference type="NCBIfam" id="TIGR00125">
    <property type="entry name" value="cyt_tran_rel"/>
    <property type="match status" value="1"/>
</dbReference>
<dbReference type="CDD" id="cd00377">
    <property type="entry name" value="ICL_PEPM"/>
    <property type="match status" value="1"/>
</dbReference>
<evidence type="ECO:0000256" key="2">
    <source>
        <dbReference type="ARBA" id="ARBA00024063"/>
    </source>
</evidence>
<dbReference type="InterPro" id="IPR015813">
    <property type="entry name" value="Pyrv/PenolPyrv_kinase-like_dom"/>
</dbReference>
<dbReference type="AlphaFoldDB" id="A0A8J6TP67"/>
<dbReference type="InterPro" id="IPR040442">
    <property type="entry name" value="Pyrv_kinase-like_dom_sf"/>
</dbReference>
<dbReference type="Gene3D" id="3.20.20.60">
    <property type="entry name" value="Phosphoenolpyruvate-binding domains"/>
    <property type="match status" value="1"/>
</dbReference>
<dbReference type="EMBL" id="JACRTL010000001">
    <property type="protein sequence ID" value="MBC8609849.1"/>
    <property type="molecule type" value="Genomic_DNA"/>
</dbReference>
<comment type="caution">
    <text evidence="5">The sequence shown here is derived from an EMBL/GenBank/DDBJ whole genome shotgun (WGS) entry which is preliminary data.</text>
</comment>
<dbReference type="InterPro" id="IPR012698">
    <property type="entry name" value="PEnolPyrv_PMutase_core"/>
</dbReference>
<keyword evidence="1 5" id="KW-0413">Isomerase</keyword>
<feature type="domain" description="Cytidyltransferase-like" evidence="4">
    <location>
        <begin position="11"/>
        <end position="99"/>
    </location>
</feature>
<dbReference type="Gene3D" id="3.40.50.620">
    <property type="entry name" value="HUPs"/>
    <property type="match status" value="1"/>
</dbReference>